<dbReference type="Gene3D" id="3.30.479.20">
    <property type="entry name" value="Elongation factor Ts, dimerisation domain"/>
    <property type="match status" value="2"/>
</dbReference>
<dbReference type="InterPro" id="IPR014039">
    <property type="entry name" value="Transl_elong_EFTs/EF1B_dimer"/>
</dbReference>
<dbReference type="Pfam" id="PF00889">
    <property type="entry name" value="EF_TS"/>
    <property type="match status" value="1"/>
</dbReference>
<sequence>MSITAAQVKELRERTGAGMMECKKALVETGGDMDAAIEHLRKSGLAKADKKSARVAAEGAVLDATEGGRSVLVEVNSETDFVAKDSNFRAFAEEVATLAVNAADVDALNATAMASGSSVEDARQQLVAKVGENVQVRRLAHMEAGDGVVGTYIHGGRIGVMVGLEGGNEDLARDIAMHVAALNPAFRDAEDVPAEVMEKEKDILIAQAADSGKPADIIEKMVQGRLKKHLAEITLTGQPFVKDGDVTVGELLKKQGAKVIGFVRMEVGEGIEKEESDFAAEVMQQARGG</sequence>
<dbReference type="FunFam" id="1.10.8.10:FF:000001">
    <property type="entry name" value="Elongation factor Ts"/>
    <property type="match status" value="1"/>
</dbReference>
<evidence type="ECO:0000256" key="1">
    <source>
        <dbReference type="ARBA" id="ARBA00005532"/>
    </source>
</evidence>
<dbReference type="NCBIfam" id="TIGR00116">
    <property type="entry name" value="tsf"/>
    <property type="match status" value="1"/>
</dbReference>
<keyword evidence="5 6" id="KW-0648">Protein biosynthesis</keyword>
<dbReference type="InterPro" id="IPR036402">
    <property type="entry name" value="EF-Ts_dimer_sf"/>
</dbReference>
<dbReference type="GO" id="GO:0005737">
    <property type="term" value="C:cytoplasm"/>
    <property type="evidence" value="ECO:0007669"/>
    <property type="project" value="UniProtKB-SubCell"/>
</dbReference>
<comment type="function">
    <text evidence="6 7">Associates with the EF-Tu.GDP complex and induces the exchange of GDP to GTP. It remains bound to the aminoacyl-tRNA.EF-Tu.GTP complex up to the GTP hydrolysis stage on the ribosome.</text>
</comment>
<protein>
    <recommendedName>
        <fullName evidence="2 6">Elongation factor Ts</fullName>
        <shortName evidence="6">EF-Ts</shortName>
    </recommendedName>
</protein>
<dbReference type="OrthoDB" id="9808348at2"/>
<dbReference type="PATRIC" id="fig|1579979.3.peg.443"/>
<dbReference type="FunFam" id="1.10.286.20:FF:000001">
    <property type="entry name" value="Elongation factor Ts"/>
    <property type="match status" value="1"/>
</dbReference>
<dbReference type="RefSeq" id="WP_049724502.1">
    <property type="nucleotide sequence ID" value="NZ_CP012154.1"/>
</dbReference>
<evidence type="ECO:0000313" key="10">
    <source>
        <dbReference type="Proteomes" id="UP000066624"/>
    </source>
</evidence>
<dbReference type="CDD" id="cd14275">
    <property type="entry name" value="UBA_EF-Ts"/>
    <property type="match status" value="1"/>
</dbReference>
<keyword evidence="10" id="KW-1185">Reference proteome</keyword>
<dbReference type="KEGG" id="wma:WM2015_440"/>
<gene>
    <name evidence="6" type="primary">tsf</name>
    <name evidence="9" type="ORF">WM2015_440</name>
</gene>
<accession>A0A0K0XT73</accession>
<dbReference type="AlphaFoldDB" id="A0A0K0XT73"/>
<dbReference type="InterPro" id="IPR009060">
    <property type="entry name" value="UBA-like_sf"/>
</dbReference>
<dbReference type="STRING" id="1579979.WM2015_440"/>
<keyword evidence="4 6" id="KW-0251">Elongation factor</keyword>
<dbReference type="SUPFAM" id="SSF54713">
    <property type="entry name" value="Elongation factor Ts (EF-Ts), dimerisation domain"/>
    <property type="match status" value="2"/>
</dbReference>
<organism evidence="9 10">
    <name type="scientific">Wenzhouxiangella marina</name>
    <dbReference type="NCBI Taxonomy" id="1579979"/>
    <lineage>
        <taxon>Bacteria</taxon>
        <taxon>Pseudomonadati</taxon>
        <taxon>Pseudomonadota</taxon>
        <taxon>Gammaproteobacteria</taxon>
        <taxon>Chromatiales</taxon>
        <taxon>Wenzhouxiangellaceae</taxon>
        <taxon>Wenzhouxiangella</taxon>
    </lineage>
</organism>
<keyword evidence="3 6" id="KW-0963">Cytoplasm</keyword>
<dbReference type="PANTHER" id="PTHR11741">
    <property type="entry name" value="ELONGATION FACTOR TS"/>
    <property type="match status" value="1"/>
</dbReference>
<dbReference type="PROSITE" id="PS01127">
    <property type="entry name" value="EF_TS_2"/>
    <property type="match status" value="1"/>
</dbReference>
<evidence type="ECO:0000256" key="7">
    <source>
        <dbReference type="RuleBase" id="RU000642"/>
    </source>
</evidence>
<evidence type="ECO:0000256" key="8">
    <source>
        <dbReference type="RuleBase" id="RU000643"/>
    </source>
</evidence>
<evidence type="ECO:0000256" key="2">
    <source>
        <dbReference type="ARBA" id="ARBA00016956"/>
    </source>
</evidence>
<dbReference type="InterPro" id="IPR018101">
    <property type="entry name" value="Transl_elong_Ts_CS"/>
</dbReference>
<reference evidence="9 10" key="1">
    <citation type="submission" date="2015-07" db="EMBL/GenBank/DDBJ databases">
        <authorList>
            <person name="Noorani M."/>
        </authorList>
    </citation>
    <scope>NUCLEOTIDE SEQUENCE [LARGE SCALE GENOMIC DNA]</scope>
    <source>
        <strain evidence="9 10">KCTC 42284</strain>
    </source>
</reference>
<dbReference type="EMBL" id="CP012154">
    <property type="protein sequence ID" value="AKS40822.1"/>
    <property type="molecule type" value="Genomic_DNA"/>
</dbReference>
<comment type="similarity">
    <text evidence="1 6 7">Belongs to the EF-Ts family.</text>
</comment>
<dbReference type="PANTHER" id="PTHR11741:SF0">
    <property type="entry name" value="ELONGATION FACTOR TS, MITOCHONDRIAL"/>
    <property type="match status" value="1"/>
</dbReference>
<evidence type="ECO:0000256" key="5">
    <source>
        <dbReference type="ARBA" id="ARBA00022917"/>
    </source>
</evidence>
<dbReference type="GO" id="GO:0003746">
    <property type="term" value="F:translation elongation factor activity"/>
    <property type="evidence" value="ECO:0007669"/>
    <property type="project" value="UniProtKB-UniRule"/>
</dbReference>
<dbReference type="Gene3D" id="1.10.286.20">
    <property type="match status" value="1"/>
</dbReference>
<dbReference type="PROSITE" id="PS01126">
    <property type="entry name" value="EF_TS_1"/>
    <property type="match status" value="1"/>
</dbReference>
<dbReference type="Gene3D" id="1.10.8.10">
    <property type="entry name" value="DNA helicase RuvA subunit, C-terminal domain"/>
    <property type="match status" value="1"/>
</dbReference>
<dbReference type="InterPro" id="IPR001816">
    <property type="entry name" value="Transl_elong_EFTs/EF1B"/>
</dbReference>
<comment type="subcellular location">
    <subcellularLocation>
        <location evidence="6 8">Cytoplasm</location>
    </subcellularLocation>
</comment>
<proteinExistence type="inferred from homology"/>
<name>A0A0K0XT73_9GAMM</name>
<evidence type="ECO:0000256" key="4">
    <source>
        <dbReference type="ARBA" id="ARBA00022768"/>
    </source>
</evidence>
<evidence type="ECO:0000256" key="6">
    <source>
        <dbReference type="HAMAP-Rule" id="MF_00050"/>
    </source>
</evidence>
<evidence type="ECO:0000256" key="3">
    <source>
        <dbReference type="ARBA" id="ARBA00022490"/>
    </source>
</evidence>
<dbReference type="Proteomes" id="UP000066624">
    <property type="component" value="Chromosome"/>
</dbReference>
<dbReference type="SUPFAM" id="SSF46934">
    <property type="entry name" value="UBA-like"/>
    <property type="match status" value="1"/>
</dbReference>
<feature type="region of interest" description="Involved in Mg(2+) ion dislocation from EF-Tu" evidence="6">
    <location>
        <begin position="79"/>
        <end position="82"/>
    </location>
</feature>
<evidence type="ECO:0000313" key="9">
    <source>
        <dbReference type="EMBL" id="AKS40822.1"/>
    </source>
</evidence>
<dbReference type="HAMAP" id="MF_00050">
    <property type="entry name" value="EF_Ts"/>
    <property type="match status" value="1"/>
</dbReference>